<sequence>MTKTPDTIIPNNVAQLERLRVLLQDMDWRKFEAMVPRLVGHMIDVRFAQARPGYQDGADAGTAGRSGRRLRIEAKRYSTSFDARDVVGGLRQAIGQDPALECWIACATCDIPEQLANQLEAEGASAGIAVLTVAWDEADKPLLAALCTEDAAIVAEYAGDEAGQIALALAPPSPSCV</sequence>
<evidence type="ECO:0000313" key="2">
    <source>
        <dbReference type="Proteomes" id="UP001255601"/>
    </source>
</evidence>
<dbReference type="RefSeq" id="WP_309768980.1">
    <property type="nucleotide sequence ID" value="NZ_JAVIZC010000001.1"/>
</dbReference>
<name>A0AAJ2EP54_9HYPH</name>
<comment type="caution">
    <text evidence="1">The sequence shown here is derived from an EMBL/GenBank/DDBJ whole genome shotgun (WGS) entry which is preliminary data.</text>
</comment>
<protein>
    <submittedName>
        <fullName evidence="1">Uncharacterized protein</fullName>
    </submittedName>
</protein>
<proteinExistence type="predicted"/>
<dbReference type="Proteomes" id="UP001255601">
    <property type="component" value="Unassembled WGS sequence"/>
</dbReference>
<reference evidence="1" key="1">
    <citation type="submission" date="2023-08" db="EMBL/GenBank/DDBJ databases">
        <title>Functional and genomic diversity of the sorghum phyllosphere microbiome.</title>
        <authorList>
            <person name="Shade A."/>
        </authorList>
    </citation>
    <scope>NUCLEOTIDE SEQUENCE</scope>
    <source>
        <strain evidence="1">SORGH_AS_0974</strain>
    </source>
</reference>
<dbReference type="AlphaFoldDB" id="A0AAJ2EP54"/>
<accession>A0AAJ2EP54</accession>
<evidence type="ECO:0000313" key="1">
    <source>
        <dbReference type="EMBL" id="MDR6099835.1"/>
    </source>
</evidence>
<organism evidence="1 2">
    <name type="scientific">Agrobacterium larrymoorei</name>
    <dbReference type="NCBI Taxonomy" id="160699"/>
    <lineage>
        <taxon>Bacteria</taxon>
        <taxon>Pseudomonadati</taxon>
        <taxon>Pseudomonadota</taxon>
        <taxon>Alphaproteobacteria</taxon>
        <taxon>Hyphomicrobiales</taxon>
        <taxon>Rhizobiaceae</taxon>
        <taxon>Rhizobium/Agrobacterium group</taxon>
        <taxon>Agrobacterium</taxon>
    </lineage>
</organism>
<dbReference type="EMBL" id="JAVIZC010000001">
    <property type="protein sequence ID" value="MDR6099835.1"/>
    <property type="molecule type" value="Genomic_DNA"/>
</dbReference>
<gene>
    <name evidence="1" type="ORF">QE369_000013</name>
</gene>